<accession>A0A0A2X8U8</accession>
<comment type="caution">
    <text evidence="1">The sequence shown here is derived from an EMBL/GenBank/DDBJ whole genome shotgun (WGS) entry which is preliminary data.</text>
</comment>
<organism evidence="1 2">
    <name type="scientific">Gallibacterium anatis</name>
    <dbReference type="NCBI Taxonomy" id="750"/>
    <lineage>
        <taxon>Bacteria</taxon>
        <taxon>Pseudomonadati</taxon>
        <taxon>Pseudomonadota</taxon>
        <taxon>Gammaproteobacteria</taxon>
        <taxon>Pasteurellales</taxon>
        <taxon>Pasteurellaceae</taxon>
        <taxon>Gallibacterium</taxon>
    </lineage>
</organism>
<gene>
    <name evidence="1" type="ORF">JP32_11890</name>
</gene>
<reference evidence="1 2" key="1">
    <citation type="submission" date="2014-08" db="EMBL/GenBank/DDBJ databases">
        <title>Chaperone-usher fimbriae in a diverse selection of Gallibacterium genomes.</title>
        <authorList>
            <person name="Kudirkiene E."/>
            <person name="Bager R.J."/>
            <person name="Johnson T.J."/>
            <person name="Bojesen A.M."/>
        </authorList>
    </citation>
    <scope>NUCLEOTIDE SEQUENCE [LARGE SCALE GENOMIC DNA]</scope>
    <source>
        <strain evidence="1 2">20558/3kl.</strain>
    </source>
</reference>
<proteinExistence type="predicted"/>
<dbReference type="Proteomes" id="UP000030526">
    <property type="component" value="Unassembled WGS sequence"/>
</dbReference>
<dbReference type="RefSeq" id="WP_039081154.1">
    <property type="nucleotide sequence ID" value="NZ_JBLODI010000013.1"/>
</dbReference>
<protein>
    <submittedName>
        <fullName evidence="1">Uncharacterized protein</fullName>
    </submittedName>
</protein>
<dbReference type="AlphaFoldDB" id="A0A0A2X8U8"/>
<sequence length="81" mass="9317">MKFRTEREMMLELALVAEREDAAFKLFNLSLVLCKTSYRAYCLDIHYLADGRKDKVVKLVPNTHPNQPALYCLLSELPASL</sequence>
<dbReference type="EMBL" id="JPXS01000081">
    <property type="protein sequence ID" value="KGQ28831.1"/>
    <property type="molecule type" value="Genomic_DNA"/>
</dbReference>
<evidence type="ECO:0000313" key="2">
    <source>
        <dbReference type="Proteomes" id="UP000030526"/>
    </source>
</evidence>
<name>A0A0A2X8U8_9PAST</name>
<evidence type="ECO:0000313" key="1">
    <source>
        <dbReference type="EMBL" id="KGQ28831.1"/>
    </source>
</evidence>